<keyword evidence="14" id="KW-0812">Transmembrane</keyword>
<dbReference type="Ensembl" id="ENSACAT00000058295.1">
    <property type="protein sequence ID" value="ENSACAP00000034723.1"/>
    <property type="gene ID" value="ENSACAG00000038480.1"/>
</dbReference>
<keyword evidence="8 11" id="KW-0408">Iron</keyword>
<dbReference type="PANTHER" id="PTHR24289">
    <property type="entry name" value="STEROID 17-ALPHA-HYDROXYLASE/17,20 LYASE"/>
    <property type="match status" value="1"/>
</dbReference>
<keyword evidence="10 14" id="KW-0472">Membrane</keyword>
<dbReference type="Gene3D" id="1.10.630.10">
    <property type="entry name" value="Cytochrome P450"/>
    <property type="match status" value="1"/>
</dbReference>
<feature type="binding site" description="axial binding residue" evidence="11">
    <location>
        <position position="462"/>
    </location>
    <ligand>
        <name>heme</name>
        <dbReference type="ChEBI" id="CHEBI:30413"/>
    </ligand>
    <ligandPart>
        <name>Fe</name>
        <dbReference type="ChEBI" id="CHEBI:18248"/>
    </ligandPart>
</feature>
<dbReference type="PRINTS" id="PR00385">
    <property type="entry name" value="P450"/>
</dbReference>
<evidence type="ECO:0000256" key="8">
    <source>
        <dbReference type="ARBA" id="ARBA00023004"/>
    </source>
</evidence>
<dbReference type="InterPro" id="IPR008066">
    <property type="entry name" value="Cyt_P450_E_grp-I_CYP1"/>
</dbReference>
<protein>
    <recommendedName>
        <fullName evidence="13">Cytochrome P450 1A</fullName>
        <ecNumber evidence="13">1.14.14.1</ecNumber>
    </recommendedName>
</protein>
<evidence type="ECO:0000256" key="9">
    <source>
        <dbReference type="ARBA" id="ARBA00023033"/>
    </source>
</evidence>
<dbReference type="Pfam" id="PF00067">
    <property type="entry name" value="p450"/>
    <property type="match status" value="1"/>
</dbReference>
<dbReference type="PRINTS" id="PR01683">
    <property type="entry name" value="EP450ICYP1A"/>
</dbReference>
<feature type="transmembrane region" description="Helical" evidence="14">
    <location>
        <begin position="14"/>
        <end position="37"/>
    </location>
</feature>
<keyword evidence="6 13" id="KW-0492">Microsome</keyword>
<name>A0A803THN3_ANOCA</name>
<comment type="cofactor">
    <cofactor evidence="1 11 13">
        <name>heme</name>
        <dbReference type="ChEBI" id="CHEBI:30413"/>
    </cofactor>
</comment>
<dbReference type="PRINTS" id="PR00463">
    <property type="entry name" value="EP450I"/>
</dbReference>
<dbReference type="EC" id="1.14.14.1" evidence="13"/>
<organism evidence="15 16">
    <name type="scientific">Anolis carolinensis</name>
    <name type="common">Green anole</name>
    <name type="synonym">American chameleon</name>
    <dbReference type="NCBI Taxonomy" id="28377"/>
    <lineage>
        <taxon>Eukaryota</taxon>
        <taxon>Metazoa</taxon>
        <taxon>Chordata</taxon>
        <taxon>Craniata</taxon>
        <taxon>Vertebrata</taxon>
        <taxon>Euteleostomi</taxon>
        <taxon>Lepidosauria</taxon>
        <taxon>Squamata</taxon>
        <taxon>Bifurcata</taxon>
        <taxon>Unidentata</taxon>
        <taxon>Episquamata</taxon>
        <taxon>Toxicofera</taxon>
        <taxon>Iguania</taxon>
        <taxon>Dactyloidae</taxon>
        <taxon>Anolis</taxon>
    </lineage>
</organism>
<dbReference type="GO" id="GO:0005506">
    <property type="term" value="F:iron ion binding"/>
    <property type="evidence" value="ECO:0007669"/>
    <property type="project" value="UniProtKB-UniRule"/>
</dbReference>
<evidence type="ECO:0000256" key="1">
    <source>
        <dbReference type="ARBA" id="ARBA00001971"/>
    </source>
</evidence>
<dbReference type="GeneTree" id="ENSGT00950000183037"/>
<dbReference type="GO" id="GO:0005789">
    <property type="term" value="C:endoplasmic reticulum membrane"/>
    <property type="evidence" value="ECO:0007669"/>
    <property type="project" value="UniProtKB-SubCell"/>
</dbReference>
<evidence type="ECO:0000256" key="14">
    <source>
        <dbReference type="SAM" id="Phobius"/>
    </source>
</evidence>
<dbReference type="SUPFAM" id="SSF48264">
    <property type="entry name" value="Cytochrome P450"/>
    <property type="match status" value="1"/>
</dbReference>
<dbReference type="GO" id="GO:0020037">
    <property type="term" value="F:heme binding"/>
    <property type="evidence" value="ECO:0007669"/>
    <property type="project" value="UniProtKB-UniRule"/>
</dbReference>
<dbReference type="FunCoup" id="A0A803THN3">
    <property type="interactions" value="15"/>
</dbReference>
<dbReference type="GO" id="GO:0042448">
    <property type="term" value="P:progesterone metabolic process"/>
    <property type="evidence" value="ECO:0000318"/>
    <property type="project" value="GO_Central"/>
</dbReference>
<evidence type="ECO:0000313" key="15">
    <source>
        <dbReference type="Ensembl" id="ENSACAP00000034723.1"/>
    </source>
</evidence>
<keyword evidence="5 13" id="KW-0256">Endoplasmic reticulum</keyword>
<evidence type="ECO:0000313" key="16">
    <source>
        <dbReference type="Proteomes" id="UP000001646"/>
    </source>
</evidence>
<comment type="similarity">
    <text evidence="2 12">Belongs to the cytochrome P450 family.</text>
</comment>
<evidence type="ECO:0000256" key="2">
    <source>
        <dbReference type="ARBA" id="ARBA00010617"/>
    </source>
</evidence>
<dbReference type="AlphaFoldDB" id="A0A803THN3"/>
<keyword evidence="7 12" id="KW-0560">Oxidoreductase</keyword>
<evidence type="ECO:0000256" key="6">
    <source>
        <dbReference type="ARBA" id="ARBA00022848"/>
    </source>
</evidence>
<reference evidence="15" key="1">
    <citation type="submission" date="2009-12" db="EMBL/GenBank/DDBJ databases">
        <title>The Genome Sequence of Anolis carolinensis (Green Anole Lizard).</title>
        <authorList>
            <consortium name="The Genome Sequencing Platform"/>
            <person name="Di Palma F."/>
            <person name="Alfoldi J."/>
            <person name="Heiman D."/>
            <person name="Young S."/>
            <person name="Grabherr M."/>
            <person name="Johnson J."/>
            <person name="Lander E.S."/>
            <person name="Lindblad-Toh K."/>
        </authorList>
    </citation>
    <scope>NUCLEOTIDE SEQUENCE [LARGE SCALE GENOMIC DNA]</scope>
    <source>
        <strain evidence="15">JBL SC #1</strain>
    </source>
</reference>
<evidence type="ECO:0000256" key="12">
    <source>
        <dbReference type="RuleBase" id="RU000461"/>
    </source>
</evidence>
<evidence type="ECO:0000256" key="5">
    <source>
        <dbReference type="ARBA" id="ARBA00022824"/>
    </source>
</evidence>
<dbReference type="InterPro" id="IPR001128">
    <property type="entry name" value="Cyt_P450"/>
</dbReference>
<dbReference type="InParanoid" id="A0A803THN3"/>
<sequence length="521" mass="60132">DTSKVMWPMPFMEVLSHITATEALLGVAVFCLFFMYVKSFQNRIPKGLKKIPGPTGFPLIGNALQMGKYPHLSLTRMSQKYGDVMMIHIGNTPVLVLSGLKTIHQALVRQATEFMGRPDLYSFRCIANGESLGFGRDSGEVWRARRKMVQNALKAFATSPSSNSFSTYLVEEHVSKEANYLIEKFQEVMLEKQSFDPYEHILVSTANIICAMCFSKSYHHDDEELLGIVNTSEKFVEVATSGNLADFIPLLRYLPMNSMKMFHEFNRKFYTFMLKEIKEHYESFSKDSIRDITDSLIDQSQKMFSISSENLFSFLNDLFGAAFDTVTTVMSWGLMYLVVHPEIQKKIQEEIDEVIGRARKPRLSDRPLMPYTEAFILEVFRHSSLLPFTIPHCTTKETVLNGYYIPKDICVFINQWQVNHDENLWKDPSSFNPERFLSADGKDVNKDEREKVLIFGLGKRRCIGEPIARWEIFLFLTFLLQELEFSVKEGVKVDMTPRYGLSMKVKRCPHFQVKRRSLKNK</sequence>
<evidence type="ECO:0000256" key="11">
    <source>
        <dbReference type="PIRSR" id="PIRSR602401-1"/>
    </source>
</evidence>
<evidence type="ECO:0000256" key="7">
    <source>
        <dbReference type="ARBA" id="ARBA00023002"/>
    </source>
</evidence>
<evidence type="ECO:0000256" key="13">
    <source>
        <dbReference type="RuleBase" id="RU368045"/>
    </source>
</evidence>
<comment type="subcellular location">
    <subcellularLocation>
        <location evidence="13">Endoplasmic reticulum membrane</location>
        <topology evidence="13">Peripheral membrane protein</topology>
    </subcellularLocation>
    <subcellularLocation>
        <location evidence="13">Microsome membrane</location>
        <topology evidence="13">Peripheral membrane protein</topology>
    </subcellularLocation>
</comment>
<evidence type="ECO:0000256" key="3">
    <source>
        <dbReference type="ARBA" id="ARBA00022617"/>
    </source>
</evidence>
<reference evidence="15" key="3">
    <citation type="submission" date="2025-09" db="UniProtKB">
        <authorList>
            <consortium name="Ensembl"/>
        </authorList>
    </citation>
    <scope>IDENTIFICATION</scope>
</reference>
<dbReference type="GO" id="GO:0042446">
    <property type="term" value="P:hormone biosynthetic process"/>
    <property type="evidence" value="ECO:0000318"/>
    <property type="project" value="GO_Central"/>
</dbReference>
<keyword evidence="3 11" id="KW-0349">Heme</keyword>
<keyword evidence="9 12" id="KW-0503">Monooxygenase</keyword>
<evidence type="ECO:0000256" key="10">
    <source>
        <dbReference type="ARBA" id="ARBA00023136"/>
    </source>
</evidence>
<dbReference type="PROSITE" id="PS00086">
    <property type="entry name" value="CYTOCHROME_P450"/>
    <property type="match status" value="1"/>
</dbReference>
<evidence type="ECO:0000256" key="4">
    <source>
        <dbReference type="ARBA" id="ARBA00022723"/>
    </source>
</evidence>
<keyword evidence="16" id="KW-1185">Reference proteome</keyword>
<reference evidence="15" key="2">
    <citation type="submission" date="2025-08" db="UniProtKB">
        <authorList>
            <consortium name="Ensembl"/>
        </authorList>
    </citation>
    <scope>IDENTIFICATION</scope>
</reference>
<accession>A0A803THN3</accession>
<dbReference type="FunFam" id="1.10.630.10:FF:000002">
    <property type="entry name" value="Cytochrome P450 1A1"/>
    <property type="match status" value="1"/>
</dbReference>
<dbReference type="GO" id="GO:0004508">
    <property type="term" value="F:steroid 17-alpha-monooxygenase activity"/>
    <property type="evidence" value="ECO:0000318"/>
    <property type="project" value="GO_Central"/>
</dbReference>
<dbReference type="PANTHER" id="PTHR24289:SF21">
    <property type="entry name" value="CYTOCHROME P450 1A"/>
    <property type="match status" value="1"/>
</dbReference>
<gene>
    <name evidence="15" type="primary">LOC100567883</name>
</gene>
<dbReference type="Proteomes" id="UP000001646">
    <property type="component" value="Unplaced"/>
</dbReference>
<dbReference type="InterPro" id="IPR002401">
    <property type="entry name" value="Cyt_P450_E_grp-I"/>
</dbReference>
<comment type="function">
    <text evidence="13">Cytochromes P450 are a group of heme-thiolate monooxygenases. They oxidize a variety of structurally unrelated compounds, including steroids, fatty acids, and xenobiotics.</text>
</comment>
<keyword evidence="4 11" id="KW-0479">Metal-binding</keyword>
<keyword evidence="14" id="KW-1133">Transmembrane helix</keyword>
<dbReference type="InterPro" id="IPR017972">
    <property type="entry name" value="Cyt_P450_CS"/>
</dbReference>
<proteinExistence type="inferred from homology"/>
<dbReference type="InterPro" id="IPR036396">
    <property type="entry name" value="Cyt_P450_sf"/>
</dbReference>